<dbReference type="PANTHER" id="PTHR44229:SF4">
    <property type="entry name" value="15-HYDROXYPROSTAGLANDIN DEHYDROGENASE [NAD(+)]"/>
    <property type="match status" value="1"/>
</dbReference>
<dbReference type="InterPro" id="IPR020904">
    <property type="entry name" value="Sc_DH/Rdtase_CS"/>
</dbReference>
<evidence type="ECO:0000256" key="1">
    <source>
        <dbReference type="ARBA" id="ARBA00006484"/>
    </source>
</evidence>
<evidence type="ECO:0000256" key="2">
    <source>
        <dbReference type="ARBA" id="ARBA00022857"/>
    </source>
</evidence>
<accession>A0A1X7RKX9</accession>
<evidence type="ECO:0000256" key="4">
    <source>
        <dbReference type="RuleBase" id="RU000363"/>
    </source>
</evidence>
<evidence type="ECO:0000256" key="3">
    <source>
        <dbReference type="ARBA" id="ARBA00023002"/>
    </source>
</evidence>
<gene>
    <name evidence="5" type="ORF">ZT3D7_G3221</name>
</gene>
<dbReference type="PRINTS" id="PR00080">
    <property type="entry name" value="SDRFAMILY"/>
</dbReference>
<dbReference type="AlphaFoldDB" id="A0A1X7RKX9"/>
<comment type="similarity">
    <text evidence="1 4">Belongs to the short-chain dehydrogenases/reductases (SDR) family.</text>
</comment>
<dbReference type="Pfam" id="PF00106">
    <property type="entry name" value="adh_short"/>
    <property type="match status" value="1"/>
</dbReference>
<dbReference type="Proteomes" id="UP000215127">
    <property type="component" value="Chromosome 2"/>
</dbReference>
<dbReference type="PROSITE" id="PS00061">
    <property type="entry name" value="ADH_SHORT"/>
    <property type="match status" value="1"/>
</dbReference>
<name>A0A1X7RKX9_ZYMT9</name>
<protein>
    <recommendedName>
        <fullName evidence="7">15-hydroxyprostaglandin dehydrogenase</fullName>
    </recommendedName>
</protein>
<sequence>MSRPTALITGGASGIGLAVAENLIQFYGYRVAIIDVHAGRGAEAVSTLGSENCLFLQADVTDYEAQSKAFVHAFEWGGNRLDLFFANAGVGDGESLYKDIELDEATGLPKPLGLRVIDVNLNAIIQGINLARHFFLEKNNTRGGKIVVTSSSLGLYPAHCIPLYAASKHALVGLVRSLAPVYAKDGISINALNPALIETNLMPAHLRHLWDREQLTPLSTALKAFDMILQDAELTGQTMELALGDVILKPQPEYSHPNTKWMCEQHTIWETVAERALPRPPGQNTDL</sequence>
<dbReference type="EMBL" id="LT853693">
    <property type="protein sequence ID" value="SMQ48072.1"/>
    <property type="molecule type" value="Genomic_DNA"/>
</dbReference>
<dbReference type="PANTHER" id="PTHR44229">
    <property type="entry name" value="15-HYDROXYPROSTAGLANDIN DEHYDROGENASE [NAD(+)]"/>
    <property type="match status" value="1"/>
</dbReference>
<evidence type="ECO:0008006" key="7">
    <source>
        <dbReference type="Google" id="ProtNLM"/>
    </source>
</evidence>
<evidence type="ECO:0000313" key="5">
    <source>
        <dbReference type="EMBL" id="SMQ48072.1"/>
    </source>
</evidence>
<evidence type="ECO:0000313" key="6">
    <source>
        <dbReference type="Proteomes" id="UP000215127"/>
    </source>
</evidence>
<keyword evidence="3" id="KW-0560">Oxidoreductase</keyword>
<organism evidence="5 6">
    <name type="scientific">Zymoseptoria tritici (strain ST99CH_3D7)</name>
    <dbReference type="NCBI Taxonomy" id="1276538"/>
    <lineage>
        <taxon>Eukaryota</taxon>
        <taxon>Fungi</taxon>
        <taxon>Dikarya</taxon>
        <taxon>Ascomycota</taxon>
        <taxon>Pezizomycotina</taxon>
        <taxon>Dothideomycetes</taxon>
        <taxon>Dothideomycetidae</taxon>
        <taxon>Mycosphaerellales</taxon>
        <taxon>Mycosphaerellaceae</taxon>
        <taxon>Zymoseptoria</taxon>
    </lineage>
</organism>
<dbReference type="STRING" id="1276538.A0A1X7RKX9"/>
<dbReference type="GO" id="GO:0005737">
    <property type="term" value="C:cytoplasm"/>
    <property type="evidence" value="ECO:0007669"/>
    <property type="project" value="TreeGrafter"/>
</dbReference>
<dbReference type="InterPro" id="IPR002347">
    <property type="entry name" value="SDR_fam"/>
</dbReference>
<dbReference type="InterPro" id="IPR036291">
    <property type="entry name" value="NAD(P)-bd_dom_sf"/>
</dbReference>
<proteinExistence type="inferred from homology"/>
<dbReference type="GO" id="GO:0016616">
    <property type="term" value="F:oxidoreductase activity, acting on the CH-OH group of donors, NAD or NADP as acceptor"/>
    <property type="evidence" value="ECO:0007669"/>
    <property type="project" value="TreeGrafter"/>
</dbReference>
<dbReference type="SUPFAM" id="SSF51735">
    <property type="entry name" value="NAD(P)-binding Rossmann-fold domains"/>
    <property type="match status" value="1"/>
</dbReference>
<reference evidence="5 6" key="1">
    <citation type="submission" date="2016-06" db="EMBL/GenBank/DDBJ databases">
        <authorList>
            <person name="Kjaerup R.B."/>
            <person name="Dalgaard T.S."/>
            <person name="Juul-Madsen H.R."/>
        </authorList>
    </citation>
    <scope>NUCLEOTIDE SEQUENCE [LARGE SCALE GENOMIC DNA]</scope>
</reference>
<keyword evidence="2" id="KW-0521">NADP</keyword>
<keyword evidence="6" id="KW-1185">Reference proteome</keyword>
<dbReference type="PRINTS" id="PR00081">
    <property type="entry name" value="GDHRDH"/>
</dbReference>
<dbReference type="Gene3D" id="3.40.50.720">
    <property type="entry name" value="NAD(P)-binding Rossmann-like Domain"/>
    <property type="match status" value="1"/>
</dbReference>